<dbReference type="EMBL" id="LGRX02030241">
    <property type="protein sequence ID" value="KAK3245936.1"/>
    <property type="molecule type" value="Genomic_DNA"/>
</dbReference>
<gene>
    <name evidence="1" type="ORF">CYMTET_44509</name>
</gene>
<protein>
    <submittedName>
        <fullName evidence="1">Uncharacterized protein</fullName>
    </submittedName>
</protein>
<accession>A0AAE0C027</accession>
<dbReference type="Proteomes" id="UP001190700">
    <property type="component" value="Unassembled WGS sequence"/>
</dbReference>
<evidence type="ECO:0000313" key="2">
    <source>
        <dbReference type="Proteomes" id="UP001190700"/>
    </source>
</evidence>
<comment type="caution">
    <text evidence="1">The sequence shown here is derived from an EMBL/GenBank/DDBJ whole genome shotgun (WGS) entry which is preliminary data.</text>
</comment>
<sequence>MFCPFCYTRGKLPGDLDATLLARPVHVHEATAYLSTNFTDILNQGGYANSVHATMSHYVLNEAARRILLFADIEIAMPFLRSIFASLTGLFGQRGLGFEHILLNDTEEWTAGQSKQVTRGAVIAKYQAPSIADAEDVKVLLLNVHAGRNEETHGMNLDCTDCIVAISRIPNPVQAVHRALRAGDAVNDRTVHVVRV</sequence>
<keyword evidence="2" id="KW-1185">Reference proteome</keyword>
<organism evidence="1 2">
    <name type="scientific">Cymbomonas tetramitiformis</name>
    <dbReference type="NCBI Taxonomy" id="36881"/>
    <lineage>
        <taxon>Eukaryota</taxon>
        <taxon>Viridiplantae</taxon>
        <taxon>Chlorophyta</taxon>
        <taxon>Pyramimonadophyceae</taxon>
        <taxon>Pyramimonadales</taxon>
        <taxon>Pyramimonadaceae</taxon>
        <taxon>Cymbomonas</taxon>
    </lineage>
</organism>
<name>A0AAE0C027_9CHLO</name>
<proteinExistence type="predicted"/>
<reference evidence="1 2" key="1">
    <citation type="journal article" date="2015" name="Genome Biol. Evol.">
        <title>Comparative Genomics of a Bacterivorous Green Alga Reveals Evolutionary Causalities and Consequences of Phago-Mixotrophic Mode of Nutrition.</title>
        <authorList>
            <person name="Burns J.A."/>
            <person name="Paasch A."/>
            <person name="Narechania A."/>
            <person name="Kim E."/>
        </authorList>
    </citation>
    <scope>NUCLEOTIDE SEQUENCE [LARGE SCALE GENOMIC DNA]</scope>
    <source>
        <strain evidence="1 2">PLY_AMNH</strain>
    </source>
</reference>
<dbReference type="AlphaFoldDB" id="A0AAE0C027"/>
<evidence type="ECO:0000313" key="1">
    <source>
        <dbReference type="EMBL" id="KAK3245936.1"/>
    </source>
</evidence>